<sequence length="494" mass="56781">MSNNNSNNSTHKLVNLPHILLSNIVDNLTDNIDKICFSLVCKRWFDNRNRYLLFDTSTLYCIDKHSSRITLNSFRSLIFESLSKKKQCTMFVDPEANYFKRYDHLMDYDSIESIDEIDQNIVEVIIRSREIKDSDKLMARLYDLISKSNITSIKDCHTLKYVPANITSLVIGVGVLPDTLESFEMFNIYQILEPGVLPTSLKILRILGRSAPDNYLKVGSLPPNLQEFIHNGSDFNIDSNVLPNSLITLENVPVSWMKSIKQLENLRSLMLVGNSGSLLDLSDLPQSLTRLDISNSVKLQSALPTSIRHLNLGNSKYDIDELFPDRSLYHFDYLQVAGFKQESLDGLNIKRLCLNNNFPYTEERSDTHRDIPFGVETLEILYHNKINQKSLPSSVKTLVVDNMQNFIRPEEGILPDSVQNIELKQLLFPTTKMVDNISFKVDDYNKCSIRKLDDQYYIVFGHQNNIGFIASLFHKSMFLDKVKVLKILTSNHKY</sequence>
<dbReference type="InParanoid" id="D3BS19"/>
<keyword evidence="2" id="KW-1185">Reference proteome</keyword>
<dbReference type="AlphaFoldDB" id="D3BS19"/>
<organism evidence="1 2">
    <name type="scientific">Heterostelium pallidum (strain ATCC 26659 / Pp 5 / PN500)</name>
    <name type="common">Cellular slime mold</name>
    <name type="synonym">Polysphondylium pallidum</name>
    <dbReference type="NCBI Taxonomy" id="670386"/>
    <lineage>
        <taxon>Eukaryota</taxon>
        <taxon>Amoebozoa</taxon>
        <taxon>Evosea</taxon>
        <taxon>Eumycetozoa</taxon>
        <taxon>Dictyostelia</taxon>
        <taxon>Acytosteliales</taxon>
        <taxon>Acytosteliaceae</taxon>
        <taxon>Heterostelium</taxon>
    </lineage>
</organism>
<evidence type="ECO:0000313" key="2">
    <source>
        <dbReference type="Proteomes" id="UP000001396"/>
    </source>
</evidence>
<dbReference type="FunCoup" id="D3BS19">
    <property type="interactions" value="60"/>
</dbReference>
<evidence type="ECO:0000313" key="1">
    <source>
        <dbReference type="EMBL" id="EFA75756.1"/>
    </source>
</evidence>
<dbReference type="SUPFAM" id="SSF52058">
    <property type="entry name" value="L domain-like"/>
    <property type="match status" value="1"/>
</dbReference>
<name>D3BS19_HETP5</name>
<comment type="caution">
    <text evidence="1">The sequence shown here is derived from an EMBL/GenBank/DDBJ whole genome shotgun (WGS) entry which is preliminary data.</text>
</comment>
<evidence type="ECO:0008006" key="3">
    <source>
        <dbReference type="Google" id="ProtNLM"/>
    </source>
</evidence>
<accession>D3BS19</accession>
<dbReference type="PANTHER" id="PTHR32134">
    <property type="entry name" value="FNIP REPEAT-CONTAINING PROTEIN"/>
    <property type="match status" value="1"/>
</dbReference>
<protein>
    <recommendedName>
        <fullName evidence="3">F-box domain-containing protein</fullName>
    </recommendedName>
</protein>
<dbReference type="PANTHER" id="PTHR32134:SF92">
    <property type="entry name" value="FNIP REPEAT-CONTAINING PROTEIN"/>
    <property type="match status" value="1"/>
</dbReference>
<dbReference type="InterPro" id="IPR051251">
    <property type="entry name" value="STK_FNIP-Repeat"/>
</dbReference>
<dbReference type="RefSeq" id="XP_020427890.1">
    <property type="nucleotide sequence ID" value="XM_020581574.1"/>
</dbReference>
<gene>
    <name evidence="1" type="ORF">PPL_10811</name>
</gene>
<dbReference type="GeneID" id="31366280"/>
<dbReference type="Gene3D" id="1.20.1280.50">
    <property type="match status" value="1"/>
</dbReference>
<proteinExistence type="predicted"/>
<reference evidence="1 2" key="1">
    <citation type="journal article" date="2011" name="Genome Res.">
        <title>Phylogeny-wide analysis of social amoeba genomes highlights ancient origins for complex intercellular communication.</title>
        <authorList>
            <person name="Heidel A.J."/>
            <person name="Lawal H.M."/>
            <person name="Felder M."/>
            <person name="Schilde C."/>
            <person name="Helps N.R."/>
            <person name="Tunggal B."/>
            <person name="Rivero F."/>
            <person name="John U."/>
            <person name="Schleicher M."/>
            <person name="Eichinger L."/>
            <person name="Platzer M."/>
            <person name="Noegel A.A."/>
            <person name="Schaap P."/>
            <person name="Gloeckner G."/>
        </authorList>
    </citation>
    <scope>NUCLEOTIDE SEQUENCE [LARGE SCALE GENOMIC DNA]</scope>
    <source>
        <strain evidence="2">ATCC 26659 / Pp 5 / PN500</strain>
    </source>
</reference>
<dbReference type="Proteomes" id="UP000001396">
    <property type="component" value="Unassembled WGS sequence"/>
</dbReference>
<dbReference type="EMBL" id="ADBJ01000051">
    <property type="protein sequence ID" value="EFA75756.1"/>
    <property type="molecule type" value="Genomic_DNA"/>
</dbReference>